<sequence length="257" mass="30228">MNLEDNILWFKSLRKFNYLNVLKFAKIYFNPIIIVGCGRSGTSLLLSIISSHSNVFGFNKETEVLMHEIKYGKLLTLINNFRKLLPYTGKIPIKKSAMYWCEKSPRNIRFIKSILQTYPNVKIIHIVRDGRAVITSKHPLTKNYWLSKERWIYDVNKGLKYKNDPNIMTIKYEDLINQTKNASIQLCEFLNIPFDEKMLNYDQHSDVKNMHSFHGGAVNKIYKDALLKWKNPEHEKLIAEAYSDKSFLDLLKKLNYI</sequence>
<proteinExistence type="predicted"/>
<dbReference type="InterPro" id="IPR000863">
    <property type="entry name" value="Sulfotransferase_dom"/>
</dbReference>
<dbReference type="GO" id="GO:0008476">
    <property type="term" value="F:protein-tyrosine sulfotransferase activity"/>
    <property type="evidence" value="ECO:0007669"/>
    <property type="project" value="InterPro"/>
</dbReference>
<dbReference type="AlphaFoldDB" id="E4TVV2"/>
<dbReference type="eggNOG" id="COG0457">
    <property type="taxonomic scope" value="Bacteria"/>
</dbReference>
<evidence type="ECO:0000313" key="4">
    <source>
        <dbReference type="Proteomes" id="UP000008720"/>
    </source>
</evidence>
<dbReference type="SUPFAM" id="SSF52540">
    <property type="entry name" value="P-loop containing nucleoside triphosphate hydrolases"/>
    <property type="match status" value="1"/>
</dbReference>
<dbReference type="HOGENOM" id="CLU_882002_0_0_10"/>
<dbReference type="EMBL" id="CP002349">
    <property type="protein sequence ID" value="ADR22200.1"/>
    <property type="molecule type" value="Genomic_DNA"/>
</dbReference>
<name>E4TVV2_MARTH</name>
<dbReference type="KEGG" id="mtt:Ftrac_2220"/>
<dbReference type="Pfam" id="PF00685">
    <property type="entry name" value="Sulfotransfer_1"/>
    <property type="match status" value="1"/>
</dbReference>
<keyword evidence="1" id="KW-0808">Transferase</keyword>
<feature type="domain" description="Sulfotransferase" evidence="2">
    <location>
        <begin position="31"/>
        <end position="214"/>
    </location>
</feature>
<dbReference type="RefSeq" id="WP_013454343.1">
    <property type="nucleotide sequence ID" value="NC_014759.1"/>
</dbReference>
<dbReference type="PANTHER" id="PTHR12788:SF10">
    <property type="entry name" value="PROTEIN-TYROSINE SULFOTRANSFERASE"/>
    <property type="match status" value="1"/>
</dbReference>
<protein>
    <submittedName>
        <fullName evidence="3">Sulfotransferase</fullName>
    </submittedName>
</protein>
<evidence type="ECO:0000313" key="3">
    <source>
        <dbReference type="EMBL" id="ADR22200.1"/>
    </source>
</evidence>
<keyword evidence="4" id="KW-1185">Reference proteome</keyword>
<dbReference type="OrthoDB" id="5432096at2"/>
<dbReference type="InterPro" id="IPR027417">
    <property type="entry name" value="P-loop_NTPase"/>
</dbReference>
<dbReference type="STRING" id="643867.Ftrac_2220"/>
<organism evidence="3 4">
    <name type="scientific">Marivirga tractuosa (strain ATCC 23168 / DSM 4126 / NBRC 15989 / NCIMB 1408 / VKM B-1430 / H-43)</name>
    <name type="common">Microscilla tractuosa</name>
    <name type="synonym">Flexibacter tractuosus</name>
    <dbReference type="NCBI Taxonomy" id="643867"/>
    <lineage>
        <taxon>Bacteria</taxon>
        <taxon>Pseudomonadati</taxon>
        <taxon>Bacteroidota</taxon>
        <taxon>Cytophagia</taxon>
        <taxon>Cytophagales</taxon>
        <taxon>Marivirgaceae</taxon>
        <taxon>Marivirga</taxon>
    </lineage>
</organism>
<evidence type="ECO:0000259" key="2">
    <source>
        <dbReference type="Pfam" id="PF00685"/>
    </source>
</evidence>
<accession>E4TVV2</accession>
<reference evidence="3 4" key="1">
    <citation type="journal article" date="2011" name="Stand. Genomic Sci.">
        <title>Complete genome sequence of Marivirga tractuosa type strain (H-43).</title>
        <authorList>
            <person name="Pagani I."/>
            <person name="Chertkov O."/>
            <person name="Lapidus A."/>
            <person name="Lucas S."/>
            <person name="Del Rio T.G."/>
            <person name="Tice H."/>
            <person name="Copeland A."/>
            <person name="Cheng J.F."/>
            <person name="Nolan M."/>
            <person name="Saunders E."/>
            <person name="Pitluck S."/>
            <person name="Held B."/>
            <person name="Goodwin L."/>
            <person name="Liolios K."/>
            <person name="Ovchinikova G."/>
            <person name="Ivanova N."/>
            <person name="Mavromatis K."/>
            <person name="Pati A."/>
            <person name="Chen A."/>
            <person name="Palaniappan K."/>
            <person name="Land M."/>
            <person name="Hauser L."/>
            <person name="Jeffries C.D."/>
            <person name="Detter J.C."/>
            <person name="Han C."/>
            <person name="Tapia R."/>
            <person name="Ngatchou-Djao O.D."/>
            <person name="Rohde M."/>
            <person name="Goker M."/>
            <person name="Spring S."/>
            <person name="Sikorski J."/>
            <person name="Woyke T."/>
            <person name="Bristow J."/>
            <person name="Eisen J.A."/>
            <person name="Markowitz V."/>
            <person name="Hugenholtz P."/>
            <person name="Klenk H.P."/>
            <person name="Kyrpides N.C."/>
        </authorList>
    </citation>
    <scope>NUCLEOTIDE SEQUENCE [LARGE SCALE GENOMIC DNA]</scope>
    <source>
        <strain evidence="4">ATCC 23168 / DSM 4126 / NBRC 15989 / NCIMB 1408 / VKM B-1430 / H-43</strain>
    </source>
</reference>
<evidence type="ECO:0000256" key="1">
    <source>
        <dbReference type="ARBA" id="ARBA00022679"/>
    </source>
</evidence>
<dbReference type="Proteomes" id="UP000008720">
    <property type="component" value="Chromosome"/>
</dbReference>
<dbReference type="Gene3D" id="3.40.50.300">
    <property type="entry name" value="P-loop containing nucleotide triphosphate hydrolases"/>
    <property type="match status" value="1"/>
</dbReference>
<gene>
    <name evidence="3" type="ordered locus">Ftrac_2220</name>
</gene>
<dbReference type="PANTHER" id="PTHR12788">
    <property type="entry name" value="PROTEIN-TYROSINE SULFOTRANSFERASE 2"/>
    <property type="match status" value="1"/>
</dbReference>
<dbReference type="InterPro" id="IPR026634">
    <property type="entry name" value="TPST-like"/>
</dbReference>